<keyword evidence="2" id="KW-1185">Reference proteome</keyword>
<dbReference type="Proteomes" id="UP000054937">
    <property type="component" value="Unassembled WGS sequence"/>
</dbReference>
<dbReference type="InParanoid" id="A0A0V0R0B3"/>
<evidence type="ECO:0000313" key="2">
    <source>
        <dbReference type="Proteomes" id="UP000054937"/>
    </source>
</evidence>
<sequence length="201" mass="23896">MENQVKQQEINLLLKRVNNLEEIVGIQNEEEVEIKTPLFQKFQQIEENLNGKILRVQNKLDQRVRDIRKFIQKYEFDSTSVLMSSKSKAQVLLENQDEIINAVKNLEQIKSLQKFISFDPIQDINKKISDLRAFETMSMTEIEEQRIKQKSDEKKQLFETFLNQQNQTQNMIKLQNEIINSLNQKFLYLESLVTLMEQNNN</sequence>
<evidence type="ECO:0000313" key="1">
    <source>
        <dbReference type="EMBL" id="KRX07955.1"/>
    </source>
</evidence>
<reference evidence="1 2" key="1">
    <citation type="journal article" date="2015" name="Sci. Rep.">
        <title>Genome of the facultative scuticociliatosis pathogen Pseudocohnilembus persalinus provides insight into its virulence through horizontal gene transfer.</title>
        <authorList>
            <person name="Xiong J."/>
            <person name="Wang G."/>
            <person name="Cheng J."/>
            <person name="Tian M."/>
            <person name="Pan X."/>
            <person name="Warren A."/>
            <person name="Jiang C."/>
            <person name="Yuan D."/>
            <person name="Miao W."/>
        </authorList>
    </citation>
    <scope>NUCLEOTIDE SEQUENCE [LARGE SCALE GENOMIC DNA]</scope>
    <source>
        <strain evidence="1">36N120E</strain>
    </source>
</reference>
<dbReference type="OrthoDB" id="16729at2759"/>
<dbReference type="GO" id="GO:0061640">
    <property type="term" value="P:cytoskeleton-dependent cytokinesis"/>
    <property type="evidence" value="ECO:0007669"/>
    <property type="project" value="InterPro"/>
</dbReference>
<protein>
    <submittedName>
        <fullName evidence="1">Uncharacterized protein</fullName>
    </submittedName>
</protein>
<organism evidence="1 2">
    <name type="scientific">Pseudocohnilembus persalinus</name>
    <name type="common">Ciliate</name>
    <dbReference type="NCBI Taxonomy" id="266149"/>
    <lineage>
        <taxon>Eukaryota</taxon>
        <taxon>Sar</taxon>
        <taxon>Alveolata</taxon>
        <taxon>Ciliophora</taxon>
        <taxon>Intramacronucleata</taxon>
        <taxon>Oligohymenophorea</taxon>
        <taxon>Scuticociliatia</taxon>
        <taxon>Philasterida</taxon>
        <taxon>Pseudocohnilembidae</taxon>
        <taxon>Pseudocohnilembus</taxon>
    </lineage>
</organism>
<gene>
    <name evidence="1" type="ORF">PPERSA_10343</name>
</gene>
<dbReference type="InterPro" id="IPR009991">
    <property type="entry name" value="DCTN3"/>
</dbReference>
<dbReference type="GO" id="GO:0005869">
    <property type="term" value="C:dynactin complex"/>
    <property type="evidence" value="ECO:0007669"/>
    <property type="project" value="InterPro"/>
</dbReference>
<dbReference type="EMBL" id="LDAU01000078">
    <property type="protein sequence ID" value="KRX07955.1"/>
    <property type="molecule type" value="Genomic_DNA"/>
</dbReference>
<dbReference type="OMA" id="KIQLIMQ"/>
<dbReference type="AlphaFoldDB" id="A0A0V0R0B3"/>
<name>A0A0V0R0B3_PSEPJ</name>
<proteinExistence type="predicted"/>
<accession>A0A0V0R0B3</accession>
<comment type="caution">
    <text evidence="1">The sequence shown here is derived from an EMBL/GenBank/DDBJ whole genome shotgun (WGS) entry which is preliminary data.</text>
</comment>
<dbReference type="Pfam" id="PF07426">
    <property type="entry name" value="Dynactin_p22"/>
    <property type="match status" value="1"/>
</dbReference>